<comment type="caution">
    <text evidence="1">The sequence shown here is derived from an EMBL/GenBank/DDBJ whole genome shotgun (WGS) entry which is preliminary data.</text>
</comment>
<dbReference type="Gene3D" id="3.40.190.10">
    <property type="entry name" value="Periplasmic binding protein-like II"/>
    <property type="match status" value="2"/>
</dbReference>
<dbReference type="RefSeq" id="WP_160930109.1">
    <property type="nucleotide sequence ID" value="NZ_WWEU01000003.1"/>
</dbReference>
<accession>A0A6L8M302</accession>
<dbReference type="SUPFAM" id="SSF53850">
    <property type="entry name" value="Periplasmic binding protein-like II"/>
    <property type="match status" value="1"/>
</dbReference>
<evidence type="ECO:0000313" key="1">
    <source>
        <dbReference type="EMBL" id="MYM59962.1"/>
    </source>
</evidence>
<gene>
    <name evidence="1" type="ORF">GTG28_12070</name>
</gene>
<reference evidence="1 2" key="1">
    <citation type="submission" date="2020-01" db="EMBL/GenBank/DDBJ databases">
        <title>Draft Genome Sequence of Vibrio sp. strain OCN044, Isolated from a Healthy Coral at Palmyra Atoll.</title>
        <authorList>
            <person name="Videau P."/>
            <person name="Loughran R."/>
            <person name="Esquivel A."/>
            <person name="Deadmond M."/>
            <person name="Paddock B.E."/>
            <person name="Saw J.H."/>
            <person name="Ushijima B."/>
        </authorList>
    </citation>
    <scope>NUCLEOTIDE SEQUENCE [LARGE SCALE GENOMIC DNA]</scope>
    <source>
        <strain evidence="1 2">OCN044</strain>
    </source>
</reference>
<sequence>MLKKYLFFLVFVYPTAVSSEEVSLVRIAMGEIYRDRDRAERYGITLEKDLRSIYKAAGLKTQFSYLPTARAIRSTIDGEYDALDMRIENLAQEKSLLRINVPLAAVNIYLYSIEGKFFNNLEELKDETLVAFHGSRYIKALKSYKRLYLVHNIEQAALMLTNRRATVGIGSEFKYLEIAKQFPDIKVASPPIYQNKLYHYIHRSKAHLLEKIEMSAKAYMRTKPLQQKN</sequence>
<organism evidence="1 2">
    <name type="scientific">Vibrio tetraodonis subsp. pristinus</name>
    <dbReference type="NCBI Taxonomy" id="2695891"/>
    <lineage>
        <taxon>Bacteria</taxon>
        <taxon>Pseudomonadati</taxon>
        <taxon>Pseudomonadota</taxon>
        <taxon>Gammaproteobacteria</taxon>
        <taxon>Vibrionales</taxon>
        <taxon>Vibrionaceae</taxon>
        <taxon>Vibrio</taxon>
    </lineage>
</organism>
<name>A0A6L8M302_9VIBR</name>
<evidence type="ECO:0000313" key="2">
    <source>
        <dbReference type="Proteomes" id="UP000478571"/>
    </source>
</evidence>
<dbReference type="AlphaFoldDB" id="A0A6L8M302"/>
<keyword evidence="2" id="KW-1185">Reference proteome</keyword>
<proteinExistence type="predicted"/>
<dbReference type="Proteomes" id="UP000478571">
    <property type="component" value="Unassembled WGS sequence"/>
</dbReference>
<protein>
    <submittedName>
        <fullName evidence="1">Transporter substrate-binding domain-containing protein</fullName>
    </submittedName>
</protein>
<dbReference type="EMBL" id="WWEU01000003">
    <property type="protein sequence ID" value="MYM59962.1"/>
    <property type="molecule type" value="Genomic_DNA"/>
</dbReference>